<dbReference type="InterPro" id="IPR018097">
    <property type="entry name" value="EGF_Ca-bd_CS"/>
</dbReference>
<evidence type="ECO:0000256" key="8">
    <source>
        <dbReference type="PROSITE-ProRule" id="PRU00076"/>
    </source>
</evidence>
<keyword evidence="4" id="KW-0677">Repeat</keyword>
<evidence type="ECO:0000259" key="11">
    <source>
        <dbReference type="PROSITE" id="PS50022"/>
    </source>
</evidence>
<evidence type="ECO:0000256" key="3">
    <source>
        <dbReference type="ARBA" id="ARBA00022729"/>
    </source>
</evidence>
<dbReference type="InterPro" id="IPR000436">
    <property type="entry name" value="Sushi_SCR_CCP_dom"/>
</dbReference>
<dbReference type="InterPro" id="IPR008979">
    <property type="entry name" value="Galactose-bd-like_sf"/>
</dbReference>
<keyword evidence="5" id="KW-0472">Membrane</keyword>
<feature type="domain" description="Sushi" evidence="13">
    <location>
        <begin position="785"/>
        <end position="838"/>
    </location>
</feature>
<feature type="domain" description="Sushi" evidence="13">
    <location>
        <begin position="840"/>
        <end position="896"/>
    </location>
</feature>
<feature type="domain" description="Sushi" evidence="13">
    <location>
        <begin position="727"/>
        <end position="784"/>
    </location>
</feature>
<dbReference type="STRING" id="50429.A0A2B4SXM6"/>
<feature type="domain" description="Sushi" evidence="13">
    <location>
        <begin position="203"/>
        <end position="259"/>
    </location>
</feature>
<feature type="domain" description="Sushi" evidence="13">
    <location>
        <begin position="292"/>
        <end position="347"/>
    </location>
</feature>
<evidence type="ECO:0000256" key="2">
    <source>
        <dbReference type="ARBA" id="ARBA00022536"/>
    </source>
</evidence>
<comment type="caution">
    <text evidence="8">Lacks conserved residue(s) required for the propagation of feature annotation.</text>
</comment>
<dbReference type="InterPro" id="IPR024731">
    <property type="entry name" value="NELL2-like_EGF"/>
</dbReference>
<feature type="domain" description="Sushi" evidence="13">
    <location>
        <begin position="952"/>
        <end position="1007"/>
    </location>
</feature>
<dbReference type="Pfam" id="PF00084">
    <property type="entry name" value="Sushi"/>
    <property type="match status" value="21"/>
</dbReference>
<comment type="subcellular location">
    <subcellularLocation>
        <location evidence="1">Membrane</location>
    </subcellularLocation>
</comment>
<feature type="domain" description="Sushi" evidence="13">
    <location>
        <begin position="1186"/>
        <end position="1244"/>
    </location>
</feature>
<keyword evidence="3 10" id="KW-0732">Signal</keyword>
<feature type="domain" description="EGF-like" evidence="12">
    <location>
        <begin position="518"/>
        <end position="558"/>
    </location>
</feature>
<dbReference type="SUPFAM" id="SSF49785">
    <property type="entry name" value="Galactose-binding domain-like"/>
    <property type="match status" value="1"/>
</dbReference>
<feature type="signal peptide" evidence="10">
    <location>
        <begin position="1"/>
        <end position="20"/>
    </location>
</feature>
<feature type="domain" description="Sushi" evidence="13">
    <location>
        <begin position="460"/>
        <end position="518"/>
    </location>
</feature>
<gene>
    <name evidence="14" type="primary">Svep1</name>
    <name evidence="14" type="ORF">AWC38_SpisGene1225</name>
</gene>
<feature type="domain" description="Sushi" evidence="13">
    <location>
        <begin position="1128"/>
        <end position="1185"/>
    </location>
</feature>
<evidence type="ECO:0000256" key="6">
    <source>
        <dbReference type="ARBA" id="ARBA00023157"/>
    </source>
</evidence>
<evidence type="ECO:0000256" key="5">
    <source>
        <dbReference type="ARBA" id="ARBA00023136"/>
    </source>
</evidence>
<dbReference type="InterPro" id="IPR000152">
    <property type="entry name" value="EGF-type_Asp/Asn_hydroxyl_site"/>
</dbReference>
<feature type="domain" description="Sushi" evidence="13">
    <location>
        <begin position="1066"/>
        <end position="1127"/>
    </location>
</feature>
<evidence type="ECO:0000313" key="15">
    <source>
        <dbReference type="Proteomes" id="UP000225706"/>
    </source>
</evidence>
<dbReference type="GO" id="GO:0005509">
    <property type="term" value="F:calcium ion binding"/>
    <property type="evidence" value="ECO:0007669"/>
    <property type="project" value="InterPro"/>
</dbReference>
<dbReference type="InterPro" id="IPR035976">
    <property type="entry name" value="Sushi/SCR/CCP_sf"/>
</dbReference>
<keyword evidence="2 8" id="KW-0245">EGF-like domain</keyword>
<keyword evidence="9" id="KW-0768">Sushi</keyword>
<evidence type="ECO:0000256" key="4">
    <source>
        <dbReference type="ARBA" id="ARBA00022737"/>
    </source>
</evidence>
<protein>
    <submittedName>
        <fullName evidence="14">Sushi, von Willebrand factor type A, EGF and pentraxin domain-containing protein 1</fullName>
    </submittedName>
</protein>
<dbReference type="PROSITE" id="PS50923">
    <property type="entry name" value="SUSHI"/>
    <property type="match status" value="17"/>
</dbReference>
<dbReference type="PROSITE" id="PS50026">
    <property type="entry name" value="EGF_3"/>
    <property type="match status" value="1"/>
</dbReference>
<sequence length="1363" mass="148736">MRVVYRLLLWTLVFCRFTSQEVKYLEKGTWKEYDKEFEGNKNINGLKSNTLDPPIRTQSIRIYPKDPIVLGGTDPKPCCLRLELSGCSAPVDCKDPGHPSNGNRNGSDFSHGKQVNFACLEGFMLVGSATSVCHKGAWSHGLPQCQATCKDPRVPVNGKRKGNTFIDGDTVEFTCDENYSLIGSSISRCMGGRWSSALPECKASCPDPGIPVNGERVDGSFGHGKHLQFRCKPGFWLVGSQLIVCSEGTWSNEIPTCRAVCRDPGMPENGTRIGDDFRDAGQWNTTKPTCKASCLDPGIPRHGRRIGSNFGHGGQVKFVCLKDFTLLGSQSTTCHDGKWSSIIPVCKASCKDPGTPKNGVRHGNEFTHNKRISFTCSAAFQLTGTPNVVCINGKWSASTPQCKAVCVDPGKPVNGSRIGDTFLDGQAVAFSCGPSHTLIGAPILRCVAGKWNKPTPKCKASCPDPVAPVNGRAIDFKPGYRHGEQAKFSCDSGFKLIGSSNIRCLDGKWSSTAPLCTDIDECSEGVSRCHANAECTNTIGSFTCKCNVGSVGNGKSCFKNCNDPGTPKNGQRKGSDFDHGSELTFSCQPDFTLVGGRNITCRDGTWGGRVPVCMANCKNPGVPLHGSRTGDNFQNGQTVSFSCNRGYKLIGRKAIRCQRGVWSSSLPQCKKSCNDPGRPNNGQRRGGDFQHEKTVTFTCQPNFKLVGRGAITCRDGTWSGRVPVCMASCKNPGVPRHGVRPSVNFQHGKIVNFWCKSGYTLIGSRSIRCQNGVWSSSSLPQCKKTCNNPGTPKNGQRKGNDFRHGRNVTFTCQTDFKLLGNETLTCSDGTWSSRVPVCSASCQNPGAPRHGSRTGDNFQHGKTVSFSCNHGHMLIGRKVIRCQKGVWSSSVPQCKKSCIDPGKPRNGRKIGADYRHGRSVSFVCQRTFKLTGVNRITCRDGAWSGNVPTCRALCPALTNIRHGSYNGSNYAGDSVTYTCDDRYLLDGSSVVTCVDGRWNGTRPICRAPCSPPIPPVNGFVFGDNHQHQSVVQFWCDQGYILQGSASSECFDGKWDKRAPLCKDTTKSCRKPTLPPNAYLRLVQSQMEVFPDGARVYYRCNLGYSQVGFPIQRCANGQWTKLAFRCQPRSCGNPGRIKNGKISSYVFTYNRTVEYSCSPGYTLMGSKTRLCQANGTWSGTSARCTTVDCRPLTAPSNGEIVEASTSFKGKVKFRCVGMQYKLVGPSIRTCLPNGQWSGTQPSCDLIVCSDPGTPENGKRKITRGLYHTGSVRFSCTRKHKLVGAHIIYCMRDGTWSRPKPNCLAPCSNPGTPKNGRRNASDFRHNRVVRFRCNRNFRLVGLKAITCKNGQWSGAAPTCQERNLH</sequence>
<dbReference type="GO" id="GO:0016020">
    <property type="term" value="C:membrane"/>
    <property type="evidence" value="ECO:0007669"/>
    <property type="project" value="UniProtKB-SubCell"/>
</dbReference>
<dbReference type="PANTHER" id="PTHR45656">
    <property type="entry name" value="PROTEIN CBR-CLEC-78"/>
    <property type="match status" value="1"/>
</dbReference>
<dbReference type="PROSITE" id="PS00010">
    <property type="entry name" value="ASX_HYDROXYL"/>
    <property type="match status" value="1"/>
</dbReference>
<feature type="domain" description="Sushi" evidence="13">
    <location>
        <begin position="348"/>
        <end position="404"/>
    </location>
</feature>
<evidence type="ECO:0000259" key="13">
    <source>
        <dbReference type="PROSITE" id="PS50923"/>
    </source>
</evidence>
<dbReference type="PROSITE" id="PS01187">
    <property type="entry name" value="EGF_CA"/>
    <property type="match status" value="1"/>
</dbReference>
<name>A0A2B4SXM6_STYPI</name>
<dbReference type="InterPro" id="IPR001881">
    <property type="entry name" value="EGF-like_Ca-bd_dom"/>
</dbReference>
<dbReference type="Pfam" id="PF12947">
    <property type="entry name" value="EGF_3"/>
    <property type="match status" value="1"/>
</dbReference>
<dbReference type="CDD" id="cd00054">
    <property type="entry name" value="EGF_CA"/>
    <property type="match status" value="1"/>
</dbReference>
<dbReference type="FunFam" id="2.10.70.10:FF:000011">
    <property type="entry name" value="CUB and sushi domain-containing protein 3 isoform A"/>
    <property type="match status" value="1"/>
</dbReference>
<reference evidence="15" key="1">
    <citation type="journal article" date="2017" name="bioRxiv">
        <title>Comparative analysis of the genomes of Stylophora pistillata and Acropora digitifera provides evidence for extensive differences between species of corals.</title>
        <authorList>
            <person name="Voolstra C.R."/>
            <person name="Li Y."/>
            <person name="Liew Y.J."/>
            <person name="Baumgarten S."/>
            <person name="Zoccola D."/>
            <person name="Flot J.-F."/>
            <person name="Tambutte S."/>
            <person name="Allemand D."/>
            <person name="Aranda M."/>
        </authorList>
    </citation>
    <scope>NUCLEOTIDE SEQUENCE [LARGE SCALE GENOMIC DNA]</scope>
</reference>
<evidence type="ECO:0000256" key="1">
    <source>
        <dbReference type="ARBA" id="ARBA00004370"/>
    </source>
</evidence>
<accession>A0A2B4SXM6</accession>
<dbReference type="EMBL" id="LSMT01000008">
    <property type="protein sequence ID" value="PFX33863.1"/>
    <property type="molecule type" value="Genomic_DNA"/>
</dbReference>
<dbReference type="Gene3D" id="2.60.120.260">
    <property type="entry name" value="Galactose-binding domain-like"/>
    <property type="match status" value="1"/>
</dbReference>
<feature type="disulfide bond" evidence="9">
    <location>
        <begin position="1156"/>
        <end position="1183"/>
    </location>
</feature>
<feature type="domain" description="Sushi" evidence="13">
    <location>
        <begin position="91"/>
        <end position="147"/>
    </location>
</feature>
<feature type="domain" description="Sushi" evidence="13">
    <location>
        <begin position="615"/>
        <end position="671"/>
    </location>
</feature>
<dbReference type="SUPFAM" id="SSF57535">
    <property type="entry name" value="Complement control module/SCR domain"/>
    <property type="match status" value="21"/>
</dbReference>
<dbReference type="Gene3D" id="2.10.25.10">
    <property type="entry name" value="Laminin"/>
    <property type="match status" value="1"/>
</dbReference>
<feature type="disulfide bond" evidence="9">
    <location>
        <begin position="755"/>
        <end position="782"/>
    </location>
</feature>
<proteinExistence type="predicted"/>
<dbReference type="InterPro" id="IPR000742">
    <property type="entry name" value="EGF"/>
</dbReference>
<dbReference type="OrthoDB" id="5988896at2759"/>
<dbReference type="PANTHER" id="PTHR45656:SF4">
    <property type="entry name" value="PROTEIN CBR-CLEC-78"/>
    <property type="match status" value="1"/>
</dbReference>
<evidence type="ECO:0000256" key="10">
    <source>
        <dbReference type="SAM" id="SignalP"/>
    </source>
</evidence>
<feature type="chain" id="PRO_5012970754" evidence="10">
    <location>
        <begin position="21"/>
        <end position="1363"/>
    </location>
</feature>
<keyword evidence="15" id="KW-1185">Reference proteome</keyword>
<keyword evidence="6 9" id="KW-1015">Disulfide bond</keyword>
<feature type="domain" description="F5/8 type C" evidence="11">
    <location>
        <begin position="1"/>
        <end position="87"/>
    </location>
</feature>
<dbReference type="SMART" id="SM00032">
    <property type="entry name" value="CCP"/>
    <property type="match status" value="21"/>
</dbReference>
<dbReference type="SUPFAM" id="SSF57196">
    <property type="entry name" value="EGF/Laminin"/>
    <property type="match status" value="1"/>
</dbReference>
<dbReference type="CDD" id="cd00033">
    <property type="entry name" value="CCP"/>
    <property type="match status" value="21"/>
</dbReference>
<organism evidence="14 15">
    <name type="scientific">Stylophora pistillata</name>
    <name type="common">Smooth cauliflower coral</name>
    <dbReference type="NCBI Taxonomy" id="50429"/>
    <lineage>
        <taxon>Eukaryota</taxon>
        <taxon>Metazoa</taxon>
        <taxon>Cnidaria</taxon>
        <taxon>Anthozoa</taxon>
        <taxon>Hexacorallia</taxon>
        <taxon>Scleractinia</taxon>
        <taxon>Astrocoeniina</taxon>
        <taxon>Pocilloporidae</taxon>
        <taxon>Stylophora</taxon>
    </lineage>
</organism>
<dbReference type="InterPro" id="IPR000421">
    <property type="entry name" value="FA58C"/>
</dbReference>
<dbReference type="Gene3D" id="2.10.70.10">
    <property type="entry name" value="Complement Module, domain 1"/>
    <property type="match status" value="21"/>
</dbReference>
<dbReference type="PROSITE" id="PS50022">
    <property type="entry name" value="FA58C_3"/>
    <property type="match status" value="1"/>
</dbReference>
<evidence type="ECO:0000256" key="9">
    <source>
        <dbReference type="PROSITE-ProRule" id="PRU00302"/>
    </source>
</evidence>
<feature type="domain" description="Sushi" evidence="13">
    <location>
        <begin position="559"/>
        <end position="613"/>
    </location>
</feature>
<feature type="domain" description="Sushi" evidence="13">
    <location>
        <begin position="1245"/>
        <end position="1301"/>
    </location>
</feature>
<evidence type="ECO:0000256" key="7">
    <source>
        <dbReference type="ARBA" id="ARBA00023180"/>
    </source>
</evidence>
<evidence type="ECO:0000313" key="14">
    <source>
        <dbReference type="EMBL" id="PFX33863.1"/>
    </source>
</evidence>
<feature type="domain" description="Sushi" evidence="13">
    <location>
        <begin position="1303"/>
        <end position="1359"/>
    </location>
</feature>
<feature type="disulfide bond" evidence="9">
    <location>
        <begin position="1274"/>
        <end position="1301"/>
    </location>
</feature>
<feature type="domain" description="Sushi" evidence="13">
    <location>
        <begin position="1008"/>
        <end position="1063"/>
    </location>
</feature>
<keyword evidence="7" id="KW-0325">Glycoprotein</keyword>
<dbReference type="SMART" id="SM00179">
    <property type="entry name" value="EGF_CA"/>
    <property type="match status" value="1"/>
</dbReference>
<comment type="caution">
    <text evidence="14">The sequence shown here is derived from an EMBL/GenBank/DDBJ whole genome shotgun (WGS) entry which is preliminary data.</text>
</comment>
<dbReference type="Proteomes" id="UP000225706">
    <property type="component" value="Unassembled WGS sequence"/>
</dbReference>
<evidence type="ECO:0000259" key="12">
    <source>
        <dbReference type="PROSITE" id="PS50026"/>
    </source>
</evidence>
<dbReference type="FunFam" id="2.10.25.10:FF:000038">
    <property type="entry name" value="Fibrillin 2"/>
    <property type="match status" value="1"/>
</dbReference>
<dbReference type="InterPro" id="IPR051277">
    <property type="entry name" value="SEZ6_CSMD_C4BPB_Regulators"/>
</dbReference>